<dbReference type="Gene3D" id="3.40.50.720">
    <property type="entry name" value="NAD(P)-binding Rossmann-like Domain"/>
    <property type="match status" value="1"/>
</dbReference>
<dbReference type="SUPFAM" id="SSF51735">
    <property type="entry name" value="NAD(P)-binding Rossmann-fold domains"/>
    <property type="match status" value="1"/>
</dbReference>
<evidence type="ECO:0000256" key="3">
    <source>
        <dbReference type="ARBA" id="ARBA00023002"/>
    </source>
</evidence>
<accession>A0A9Q8UWL1</accession>
<dbReference type="PANTHER" id="PTHR24320:SF252">
    <property type="entry name" value="DEHYDROGENASE_REDUCTASE FAMILY PROTEIN, PUTATIVE (AFU_ORTHOLOGUE AFUA_3G08550)-RELATED"/>
    <property type="match status" value="1"/>
</dbReference>
<dbReference type="InterPro" id="IPR002347">
    <property type="entry name" value="SDR_fam"/>
</dbReference>
<dbReference type="GeneID" id="71994155"/>
<evidence type="ECO:0000256" key="2">
    <source>
        <dbReference type="ARBA" id="ARBA00022857"/>
    </source>
</evidence>
<dbReference type="AlphaFoldDB" id="A0A9Q8UWL1"/>
<sequence length="264" mass="28870">MNVGTLIMGCRSVSKGEAAKREIIGKGSRADVQVWEVDMASYSSVRAFASRISRECQRVDAVLANAGISTNQFHVAESLEETLTVNVVSTFLLSLLVLPSLEQTARRTGSPTHLSIVGSNVHAFKEADMGARYFQTKLMVMLLVQEIAGRISKLDKASNSRSVIVNCPSPGWCKTPLFRTDDGGFWGRNMLKLIGRDAEPGARCFTSAIAAGPETHGQYLSECQVKNTSAWVRSQEGKESQKKLWGEMQMLLNQISPEATEVLV</sequence>
<gene>
    <name evidence="4" type="ORF">CLAFUR5_14277</name>
</gene>
<dbReference type="OrthoDB" id="542013at2759"/>
<keyword evidence="2" id="KW-0521">NADP</keyword>
<keyword evidence="3" id="KW-0560">Oxidoreductase</keyword>
<dbReference type="RefSeq" id="XP_047769383.1">
    <property type="nucleotide sequence ID" value="XM_047913425.1"/>
</dbReference>
<dbReference type="EMBL" id="CP090175">
    <property type="protein sequence ID" value="UJO25017.1"/>
    <property type="molecule type" value="Genomic_DNA"/>
</dbReference>
<evidence type="ECO:0000313" key="5">
    <source>
        <dbReference type="Proteomes" id="UP000756132"/>
    </source>
</evidence>
<name>A0A9Q8UWL1_PASFU</name>
<dbReference type="InterPro" id="IPR036291">
    <property type="entry name" value="NAD(P)-bd_dom_sf"/>
</dbReference>
<evidence type="ECO:0000256" key="1">
    <source>
        <dbReference type="ARBA" id="ARBA00006484"/>
    </source>
</evidence>
<protein>
    <submittedName>
        <fullName evidence="4">Short-chain dehydrogenase/reductase phmF</fullName>
    </submittedName>
</protein>
<dbReference type="GO" id="GO:0016491">
    <property type="term" value="F:oxidoreductase activity"/>
    <property type="evidence" value="ECO:0007669"/>
    <property type="project" value="UniProtKB-KW"/>
</dbReference>
<keyword evidence="5" id="KW-1185">Reference proteome</keyword>
<dbReference type="Pfam" id="PF00106">
    <property type="entry name" value="adh_short"/>
    <property type="match status" value="1"/>
</dbReference>
<dbReference type="Proteomes" id="UP000756132">
    <property type="component" value="Chromosome 13"/>
</dbReference>
<dbReference type="KEGG" id="ffu:CLAFUR5_14277"/>
<proteinExistence type="inferred from homology"/>
<evidence type="ECO:0000313" key="4">
    <source>
        <dbReference type="EMBL" id="UJO25017.1"/>
    </source>
</evidence>
<reference evidence="4" key="2">
    <citation type="journal article" date="2022" name="Microb. Genom.">
        <title>A chromosome-scale genome assembly of the tomato pathogen Cladosporium fulvum reveals a compartmentalized genome architecture and the presence of a dispensable chromosome.</title>
        <authorList>
            <person name="Zaccaron A.Z."/>
            <person name="Chen L.H."/>
            <person name="Samaras A."/>
            <person name="Stergiopoulos I."/>
        </authorList>
    </citation>
    <scope>NUCLEOTIDE SEQUENCE</scope>
    <source>
        <strain evidence="4">Race5_Kim</strain>
    </source>
</reference>
<organism evidence="4 5">
    <name type="scientific">Passalora fulva</name>
    <name type="common">Tomato leaf mold</name>
    <name type="synonym">Cladosporium fulvum</name>
    <dbReference type="NCBI Taxonomy" id="5499"/>
    <lineage>
        <taxon>Eukaryota</taxon>
        <taxon>Fungi</taxon>
        <taxon>Dikarya</taxon>
        <taxon>Ascomycota</taxon>
        <taxon>Pezizomycotina</taxon>
        <taxon>Dothideomycetes</taxon>
        <taxon>Dothideomycetidae</taxon>
        <taxon>Mycosphaerellales</taxon>
        <taxon>Mycosphaerellaceae</taxon>
        <taxon>Fulvia</taxon>
    </lineage>
</organism>
<comment type="similarity">
    <text evidence="1">Belongs to the short-chain dehydrogenases/reductases (SDR) family.</text>
</comment>
<reference evidence="4" key="1">
    <citation type="submission" date="2021-12" db="EMBL/GenBank/DDBJ databases">
        <authorList>
            <person name="Zaccaron A."/>
            <person name="Stergiopoulos I."/>
        </authorList>
    </citation>
    <scope>NUCLEOTIDE SEQUENCE</scope>
    <source>
        <strain evidence="4">Race5_Kim</strain>
    </source>
</reference>
<dbReference type="PANTHER" id="PTHR24320">
    <property type="entry name" value="RETINOL DEHYDROGENASE"/>
    <property type="match status" value="1"/>
</dbReference>